<proteinExistence type="predicted"/>
<evidence type="ECO:0000313" key="3">
    <source>
        <dbReference type="Proteomes" id="UP000824988"/>
    </source>
</evidence>
<sequence length="203" mass="23234">MNQPLFRLVLGEDAWHRLAPAIRRHYDMPPTVAATQILHGVMEEVYHAPWIKPWLLLARFFDALVPYAGRDVPVEVVNRTDPAQPDNLFWHRTFRFADGRTALFSSRMEPGRPGEIVELLRFGVGIRMAVAERDGALVFTARDHCWKIGPHIIGIPNWALLGDAVIVERALSDGELRLDFDIVHPWFGRTFAYRGRFTLPSSR</sequence>
<feature type="domain" description="DUF4166" evidence="1">
    <location>
        <begin position="18"/>
        <end position="197"/>
    </location>
</feature>
<dbReference type="Proteomes" id="UP000824988">
    <property type="component" value="Chromosome"/>
</dbReference>
<dbReference type="InterPro" id="IPR025311">
    <property type="entry name" value="DUF4166"/>
</dbReference>
<name>A0A8D4VMB1_9GAMM</name>
<gene>
    <name evidence="2" type="ORF">MoryE10_08120</name>
</gene>
<dbReference type="Pfam" id="PF13761">
    <property type="entry name" value="DUF4166"/>
    <property type="match status" value="1"/>
</dbReference>
<dbReference type="KEGG" id="moz:MoryE10_08120"/>
<organism evidence="2 3">
    <name type="scientific">Methylogaea oryzae</name>
    <dbReference type="NCBI Taxonomy" id="1295382"/>
    <lineage>
        <taxon>Bacteria</taxon>
        <taxon>Pseudomonadati</taxon>
        <taxon>Pseudomonadota</taxon>
        <taxon>Gammaproteobacteria</taxon>
        <taxon>Methylococcales</taxon>
        <taxon>Methylococcaceae</taxon>
        <taxon>Methylogaea</taxon>
    </lineage>
</organism>
<evidence type="ECO:0000259" key="1">
    <source>
        <dbReference type="Pfam" id="PF13761"/>
    </source>
</evidence>
<dbReference type="EMBL" id="AP019782">
    <property type="protein sequence ID" value="BBL70206.1"/>
    <property type="molecule type" value="Genomic_DNA"/>
</dbReference>
<dbReference type="AlphaFoldDB" id="A0A8D4VMB1"/>
<accession>A0A8D4VMB1</accession>
<reference evidence="2" key="1">
    <citation type="submission" date="2019-06" db="EMBL/GenBank/DDBJ databases">
        <title>Complete genome sequence of Methylogaea oryzae strain JCM16910.</title>
        <authorList>
            <person name="Asakawa S."/>
        </authorList>
    </citation>
    <scope>NUCLEOTIDE SEQUENCE</scope>
    <source>
        <strain evidence="2">E10</strain>
    </source>
</reference>
<evidence type="ECO:0000313" key="2">
    <source>
        <dbReference type="EMBL" id="BBL70206.1"/>
    </source>
</evidence>
<dbReference type="RefSeq" id="WP_221048294.1">
    <property type="nucleotide sequence ID" value="NZ_AP019782.1"/>
</dbReference>
<keyword evidence="3" id="KW-1185">Reference proteome</keyword>
<protein>
    <recommendedName>
        <fullName evidence="1">DUF4166 domain-containing protein</fullName>
    </recommendedName>
</protein>